<protein>
    <recommendedName>
        <fullName evidence="3">Iron-containing alcohol dehydrogenase</fullName>
    </recommendedName>
</protein>
<dbReference type="EMBL" id="QMPY01000184">
    <property type="protein sequence ID" value="RLE06500.1"/>
    <property type="molecule type" value="Genomic_DNA"/>
</dbReference>
<dbReference type="AlphaFoldDB" id="A0A662D1Q9"/>
<reference evidence="1 2" key="1">
    <citation type="submission" date="2018-06" db="EMBL/GenBank/DDBJ databases">
        <title>Extensive metabolic versatility and redundancy in microbially diverse, dynamic hydrothermal sediments.</title>
        <authorList>
            <person name="Dombrowski N."/>
            <person name="Teske A."/>
            <person name="Baker B.J."/>
        </authorList>
    </citation>
    <scope>NUCLEOTIDE SEQUENCE [LARGE SCALE GENOMIC DNA]</scope>
    <source>
        <strain evidence="1">B7_G13</strain>
    </source>
</reference>
<dbReference type="SUPFAM" id="SSF56796">
    <property type="entry name" value="Dehydroquinate synthase-like"/>
    <property type="match status" value="1"/>
</dbReference>
<organism evidence="1 2">
    <name type="scientific">Aerophobetes bacterium</name>
    <dbReference type="NCBI Taxonomy" id="2030807"/>
    <lineage>
        <taxon>Bacteria</taxon>
        <taxon>Candidatus Aerophobota</taxon>
    </lineage>
</organism>
<proteinExistence type="predicted"/>
<name>A0A662D1Q9_UNCAE</name>
<gene>
    <name evidence="1" type="ORF">DRZ78_04660</name>
</gene>
<sequence length="67" mass="7682">MVENNNFLFYSPTKIHYGIGVLEKIREVTEEFKMARCLIVVEKALEKAGIVPTVLGFLTDMETVIYE</sequence>
<accession>A0A662D1Q9</accession>
<feature type="non-terminal residue" evidence="1">
    <location>
        <position position="67"/>
    </location>
</feature>
<dbReference type="Proteomes" id="UP000277457">
    <property type="component" value="Unassembled WGS sequence"/>
</dbReference>
<evidence type="ECO:0000313" key="1">
    <source>
        <dbReference type="EMBL" id="RLE06500.1"/>
    </source>
</evidence>
<comment type="caution">
    <text evidence="1">The sequence shown here is derived from an EMBL/GenBank/DDBJ whole genome shotgun (WGS) entry which is preliminary data.</text>
</comment>
<evidence type="ECO:0000313" key="2">
    <source>
        <dbReference type="Proteomes" id="UP000277457"/>
    </source>
</evidence>
<dbReference type="Gene3D" id="3.40.50.1970">
    <property type="match status" value="1"/>
</dbReference>
<evidence type="ECO:0008006" key="3">
    <source>
        <dbReference type="Google" id="ProtNLM"/>
    </source>
</evidence>